<dbReference type="FunFam" id="3.40.50.10140:FF:000007">
    <property type="entry name" value="Disease resistance protein (TIR-NBS-LRR class)"/>
    <property type="match status" value="1"/>
</dbReference>
<proteinExistence type="predicted"/>
<dbReference type="OrthoDB" id="1424598at2759"/>
<dbReference type="InterPro" id="IPR000157">
    <property type="entry name" value="TIR_dom"/>
</dbReference>
<dbReference type="PANTHER" id="PTHR32009:SF120">
    <property type="entry name" value="TYPE DISEASE RESISTANCE PROTEIN, PUTATIVE-RELATED"/>
    <property type="match status" value="1"/>
</dbReference>
<evidence type="ECO:0000313" key="5">
    <source>
        <dbReference type="EnsemblPlants" id="KEH19829"/>
    </source>
</evidence>
<dbReference type="KEGG" id="mtr:25502789"/>
<evidence type="ECO:0000313" key="7">
    <source>
        <dbReference type="Proteomes" id="UP000265566"/>
    </source>
</evidence>
<keyword evidence="1" id="KW-0520">NAD</keyword>
<dbReference type="Pfam" id="PF01582">
    <property type="entry name" value="TIR"/>
    <property type="match status" value="1"/>
</dbReference>
<reference evidence="5" key="3">
    <citation type="submission" date="2015-04" db="UniProtKB">
        <authorList>
            <consortium name="EnsemblPlants"/>
        </authorList>
    </citation>
    <scope>IDENTIFICATION</scope>
    <source>
        <strain evidence="5">cv. Jemalong A17</strain>
    </source>
</reference>
<keyword evidence="6" id="KW-1185">Reference proteome</keyword>
<dbReference type="Proteomes" id="UP000265566">
    <property type="component" value="Chromosome 8"/>
</dbReference>
<evidence type="ECO:0000313" key="4">
    <source>
        <dbReference type="EMBL" id="RHN41115.1"/>
    </source>
</evidence>
<dbReference type="EnsemblPlants" id="KEH19829">
    <property type="protein sequence ID" value="KEH19829"/>
    <property type="gene ID" value="MTR_8g469090"/>
</dbReference>
<evidence type="ECO:0000313" key="6">
    <source>
        <dbReference type="Proteomes" id="UP000002051"/>
    </source>
</evidence>
<dbReference type="Proteomes" id="UP000002051">
    <property type="component" value="Chromosome 8"/>
</dbReference>
<reference evidence="4" key="5">
    <citation type="journal article" date="2018" name="Nat. Plants">
        <title>Whole-genome landscape of Medicago truncatula symbiotic genes.</title>
        <authorList>
            <person name="Pecrix Y."/>
            <person name="Gamas P."/>
            <person name="Carrere S."/>
        </authorList>
    </citation>
    <scope>NUCLEOTIDE SEQUENCE</scope>
    <source>
        <tissue evidence="4">Leaves</tissue>
    </source>
</reference>
<dbReference type="SUPFAM" id="SSF52200">
    <property type="entry name" value="Toll/Interleukin receptor TIR domain"/>
    <property type="match status" value="1"/>
</dbReference>
<accession>A0A072TQQ2</accession>
<dbReference type="Gramene" id="rna47404">
    <property type="protein sequence ID" value="RHN41115.1"/>
    <property type="gene ID" value="gene47404"/>
</dbReference>
<reference evidence="3 6" key="1">
    <citation type="journal article" date="2011" name="Nature">
        <title>The Medicago genome provides insight into the evolution of rhizobial symbioses.</title>
        <authorList>
            <person name="Young N.D."/>
            <person name="Debelle F."/>
            <person name="Oldroyd G.E."/>
            <person name="Geurts R."/>
            <person name="Cannon S.B."/>
            <person name="Udvardi M.K."/>
            <person name="Benedito V.A."/>
            <person name="Mayer K.F."/>
            <person name="Gouzy J."/>
            <person name="Schoof H."/>
            <person name="Van de Peer Y."/>
            <person name="Proost S."/>
            <person name="Cook D.R."/>
            <person name="Meyers B.C."/>
            <person name="Spannagl M."/>
            <person name="Cheung F."/>
            <person name="De Mita S."/>
            <person name="Krishnakumar V."/>
            <person name="Gundlach H."/>
            <person name="Zhou S."/>
            <person name="Mudge J."/>
            <person name="Bharti A.K."/>
            <person name="Murray J.D."/>
            <person name="Naoumkina M.A."/>
            <person name="Rosen B."/>
            <person name="Silverstein K.A."/>
            <person name="Tang H."/>
            <person name="Rombauts S."/>
            <person name="Zhao P.X."/>
            <person name="Zhou P."/>
            <person name="Barbe V."/>
            <person name="Bardou P."/>
            <person name="Bechner M."/>
            <person name="Bellec A."/>
            <person name="Berger A."/>
            <person name="Berges H."/>
            <person name="Bidwell S."/>
            <person name="Bisseling T."/>
            <person name="Choisne N."/>
            <person name="Couloux A."/>
            <person name="Denny R."/>
            <person name="Deshpande S."/>
            <person name="Dai X."/>
            <person name="Doyle J.J."/>
            <person name="Dudez A.M."/>
            <person name="Farmer A.D."/>
            <person name="Fouteau S."/>
            <person name="Franken C."/>
            <person name="Gibelin C."/>
            <person name="Gish J."/>
            <person name="Goldstein S."/>
            <person name="Gonzalez A.J."/>
            <person name="Green P.J."/>
            <person name="Hallab A."/>
            <person name="Hartog M."/>
            <person name="Hua A."/>
            <person name="Humphray S.J."/>
            <person name="Jeong D.H."/>
            <person name="Jing Y."/>
            <person name="Jocker A."/>
            <person name="Kenton S.M."/>
            <person name="Kim D.J."/>
            <person name="Klee K."/>
            <person name="Lai H."/>
            <person name="Lang C."/>
            <person name="Lin S."/>
            <person name="Macmil S.L."/>
            <person name="Magdelenat G."/>
            <person name="Matthews L."/>
            <person name="McCorrison J."/>
            <person name="Monaghan E.L."/>
            <person name="Mun J.H."/>
            <person name="Najar F.Z."/>
            <person name="Nicholson C."/>
            <person name="Noirot C."/>
            <person name="O'Bleness M."/>
            <person name="Paule C.R."/>
            <person name="Poulain J."/>
            <person name="Prion F."/>
            <person name="Qin B."/>
            <person name="Qu C."/>
            <person name="Retzel E.F."/>
            <person name="Riddle C."/>
            <person name="Sallet E."/>
            <person name="Samain S."/>
            <person name="Samson N."/>
            <person name="Sanders I."/>
            <person name="Saurat O."/>
            <person name="Scarpelli C."/>
            <person name="Schiex T."/>
            <person name="Segurens B."/>
            <person name="Severin A.J."/>
            <person name="Sherrier D.J."/>
            <person name="Shi R."/>
            <person name="Sims S."/>
            <person name="Singer S.R."/>
            <person name="Sinharoy S."/>
            <person name="Sterck L."/>
            <person name="Viollet A."/>
            <person name="Wang B.B."/>
            <person name="Wang K."/>
            <person name="Wang M."/>
            <person name="Wang X."/>
            <person name="Warfsmann J."/>
            <person name="Weissenbach J."/>
            <person name="White D.D."/>
            <person name="White J.D."/>
            <person name="Wiley G.B."/>
            <person name="Wincker P."/>
            <person name="Xing Y."/>
            <person name="Yang L."/>
            <person name="Yao Z."/>
            <person name="Ying F."/>
            <person name="Zhai J."/>
            <person name="Zhou L."/>
            <person name="Zuber A."/>
            <person name="Denarie J."/>
            <person name="Dixon R.A."/>
            <person name="May G.D."/>
            <person name="Schwartz D.C."/>
            <person name="Rogers J."/>
            <person name="Quetier F."/>
            <person name="Town C.D."/>
            <person name="Roe B.A."/>
        </authorList>
    </citation>
    <scope>NUCLEOTIDE SEQUENCE [LARGE SCALE GENOMIC DNA]</scope>
    <source>
        <strain evidence="3">A17</strain>
        <strain evidence="5 6">cv. Jemalong A17</strain>
    </source>
</reference>
<organism evidence="3 6">
    <name type="scientific">Medicago truncatula</name>
    <name type="common">Barrel medic</name>
    <name type="synonym">Medicago tribuloides</name>
    <dbReference type="NCBI Taxonomy" id="3880"/>
    <lineage>
        <taxon>Eukaryota</taxon>
        <taxon>Viridiplantae</taxon>
        <taxon>Streptophyta</taxon>
        <taxon>Embryophyta</taxon>
        <taxon>Tracheophyta</taxon>
        <taxon>Spermatophyta</taxon>
        <taxon>Magnoliopsida</taxon>
        <taxon>eudicotyledons</taxon>
        <taxon>Gunneridae</taxon>
        <taxon>Pentapetalae</taxon>
        <taxon>rosids</taxon>
        <taxon>fabids</taxon>
        <taxon>Fabales</taxon>
        <taxon>Fabaceae</taxon>
        <taxon>Papilionoideae</taxon>
        <taxon>50 kb inversion clade</taxon>
        <taxon>NPAAA clade</taxon>
        <taxon>Hologalegina</taxon>
        <taxon>IRL clade</taxon>
        <taxon>Trifolieae</taxon>
        <taxon>Medicago</taxon>
    </lineage>
</organism>
<name>A0A072TQQ2_MEDTR</name>
<dbReference type="InterPro" id="IPR035897">
    <property type="entry name" value="Toll_tir_struct_dom_sf"/>
</dbReference>
<evidence type="ECO:0000313" key="3">
    <source>
        <dbReference type="EMBL" id="KEH19829.1"/>
    </source>
</evidence>
<dbReference type="EMBL" id="PSQE01000008">
    <property type="protein sequence ID" value="RHN41115.1"/>
    <property type="molecule type" value="Genomic_DNA"/>
</dbReference>
<dbReference type="HOGENOM" id="CLU_001561_3_0_1"/>
<dbReference type="Gene3D" id="3.40.50.10140">
    <property type="entry name" value="Toll/interleukin-1 receptor homology (TIR) domain"/>
    <property type="match status" value="1"/>
</dbReference>
<dbReference type="GO" id="GO:0007165">
    <property type="term" value="P:signal transduction"/>
    <property type="evidence" value="ECO:0000318"/>
    <property type="project" value="GO_Central"/>
</dbReference>
<reference evidence="3 6" key="2">
    <citation type="journal article" date="2014" name="BMC Genomics">
        <title>An improved genome release (version Mt4.0) for the model legume Medicago truncatula.</title>
        <authorList>
            <person name="Tang H."/>
            <person name="Krishnakumar V."/>
            <person name="Bidwell S."/>
            <person name="Rosen B."/>
            <person name="Chan A."/>
            <person name="Zhou S."/>
            <person name="Gentzbittel L."/>
            <person name="Childs K.L."/>
            <person name="Yandell M."/>
            <person name="Gundlach H."/>
            <person name="Mayer K.F."/>
            <person name="Schwartz D.C."/>
            <person name="Town C.D."/>
        </authorList>
    </citation>
    <scope>GENOME REANNOTATION</scope>
    <source>
        <strain evidence="3">A17</strain>
        <strain evidence="5 6">cv. Jemalong A17</strain>
    </source>
</reference>
<evidence type="ECO:0000256" key="1">
    <source>
        <dbReference type="ARBA" id="ARBA00023027"/>
    </source>
</evidence>
<dbReference type="STRING" id="3880.A0A072TQQ2"/>
<protein>
    <submittedName>
        <fullName evidence="3">Disease resistance protein (TIR-NBS-LRR class)</fullName>
    </submittedName>
    <submittedName>
        <fullName evidence="4">Putative TIR domain-containing protein</fullName>
    </submittedName>
</protein>
<dbReference type="EMBL" id="CM001224">
    <property type="protein sequence ID" value="KEH19829.1"/>
    <property type="molecule type" value="Genomic_DNA"/>
</dbReference>
<gene>
    <name evidence="5" type="primary">25502789</name>
    <name evidence="3" type="ordered locus">MTR_8g469090</name>
    <name evidence="4" type="ORF">MtrunA17_Chr8g0362601</name>
</gene>
<sequence length="334" mass="38798">MASISPPPSFTPKIPQQIHDVFLSFRGEDTRYTFTSHLYAALTRLQIKTYIDNELERGDEISPSLLKAIDDAKLSVIIFSENYASSRWCLEELVKILECKKNNGQILVPIFYHVNPTNVRNRTGSYALALAEHEKRRDKNKVQTWRLALKEAANFSGWDCLGTRNESELVEQIAMDILQKLDTITSGGLERRINTYNQNAQQKLEKSLRTGNLADMLELITTLYQLAELKLEKATKSNDSSDWDDVLATYERIKQLKQDKWMRKFFSKKNKIKKKWMRKLNAQDLEELKAARNHVLHIQREQGTMYCIFRGSNSIVKWVSVVYRAIHHEQVPSF</sequence>
<reference evidence="7" key="4">
    <citation type="journal article" date="2018" name="Nat. Plants">
        <title>Whole-genome landscape of Medicago truncatula symbiotic genes.</title>
        <authorList>
            <person name="Pecrix Y."/>
            <person name="Staton S.E."/>
            <person name="Sallet E."/>
            <person name="Lelandais-Briere C."/>
            <person name="Moreau S."/>
            <person name="Carrere S."/>
            <person name="Blein T."/>
            <person name="Jardinaud M.F."/>
            <person name="Latrasse D."/>
            <person name="Zouine M."/>
            <person name="Zahm M."/>
            <person name="Kreplak J."/>
            <person name="Mayjonade B."/>
            <person name="Satge C."/>
            <person name="Perez M."/>
            <person name="Cauet S."/>
            <person name="Marande W."/>
            <person name="Chantry-Darmon C."/>
            <person name="Lopez-Roques C."/>
            <person name="Bouchez O."/>
            <person name="Berard A."/>
            <person name="Debelle F."/>
            <person name="Munos S."/>
            <person name="Bendahmane A."/>
            <person name="Berges H."/>
            <person name="Niebel A."/>
            <person name="Buitink J."/>
            <person name="Frugier F."/>
            <person name="Benhamed M."/>
            <person name="Crespi M."/>
            <person name="Gouzy J."/>
            <person name="Gamas P."/>
        </authorList>
    </citation>
    <scope>NUCLEOTIDE SEQUENCE [LARGE SCALE GENOMIC DNA]</scope>
    <source>
        <strain evidence="7">cv. Jemalong A17</strain>
    </source>
</reference>
<dbReference type="GO" id="GO:0005634">
    <property type="term" value="C:nucleus"/>
    <property type="evidence" value="ECO:0000318"/>
    <property type="project" value="GO_Central"/>
</dbReference>
<dbReference type="PROSITE" id="PS50104">
    <property type="entry name" value="TIR"/>
    <property type="match status" value="1"/>
</dbReference>
<dbReference type="PANTHER" id="PTHR32009">
    <property type="entry name" value="TMV RESISTANCE PROTEIN N-LIKE"/>
    <property type="match status" value="1"/>
</dbReference>
<feature type="domain" description="TIR" evidence="2">
    <location>
        <begin position="17"/>
        <end position="181"/>
    </location>
</feature>
<dbReference type="AlphaFoldDB" id="A0A072TQQ2"/>
<dbReference type="SMART" id="SM00255">
    <property type="entry name" value="TIR"/>
    <property type="match status" value="1"/>
</dbReference>
<evidence type="ECO:0000259" key="2">
    <source>
        <dbReference type="PROSITE" id="PS50104"/>
    </source>
</evidence>